<organism evidence="1 3">
    <name type="scientific">Medicago truncatula</name>
    <name type="common">Barrel medic</name>
    <name type="synonym">Medicago tribuloides</name>
    <dbReference type="NCBI Taxonomy" id="3880"/>
    <lineage>
        <taxon>Eukaryota</taxon>
        <taxon>Viridiplantae</taxon>
        <taxon>Streptophyta</taxon>
        <taxon>Embryophyta</taxon>
        <taxon>Tracheophyta</taxon>
        <taxon>Spermatophyta</taxon>
        <taxon>Magnoliopsida</taxon>
        <taxon>eudicotyledons</taxon>
        <taxon>Gunneridae</taxon>
        <taxon>Pentapetalae</taxon>
        <taxon>rosids</taxon>
        <taxon>fabids</taxon>
        <taxon>Fabales</taxon>
        <taxon>Fabaceae</taxon>
        <taxon>Papilionoideae</taxon>
        <taxon>50 kb inversion clade</taxon>
        <taxon>NPAAA clade</taxon>
        <taxon>Hologalegina</taxon>
        <taxon>IRL clade</taxon>
        <taxon>Trifolieae</taxon>
        <taxon>Medicago</taxon>
    </lineage>
</organism>
<evidence type="ECO:0000313" key="3">
    <source>
        <dbReference type="Proteomes" id="UP000002051"/>
    </source>
</evidence>
<evidence type="ECO:0000313" key="1">
    <source>
        <dbReference type="EMBL" id="KEH21783.1"/>
    </source>
</evidence>
<sequence>MGAEKVKVIVNLKGREKEFRNNAIELIRRFQNDVGKKWFWSTTHRNPYAPCINSEMVLEYNSQKPFPQQNGCWKPLNTSNGFGIQLTETISGFMQGA</sequence>
<dbReference type="EnsemblPlants" id="KEH21783">
    <property type="protein sequence ID" value="KEH21783"/>
    <property type="gene ID" value="MTR_7g017820"/>
</dbReference>
<reference evidence="2" key="3">
    <citation type="submission" date="2015-04" db="UniProtKB">
        <authorList>
            <consortium name="EnsemblPlants"/>
        </authorList>
    </citation>
    <scope>IDENTIFICATION</scope>
    <source>
        <strain evidence="2">cv. Jemalong A17</strain>
    </source>
</reference>
<keyword evidence="1" id="KW-0396">Initiation factor</keyword>
<dbReference type="HOGENOM" id="CLU_2349997_0_0_1"/>
<proteinExistence type="predicted"/>
<evidence type="ECO:0000313" key="2">
    <source>
        <dbReference type="EnsemblPlants" id="KEH21783"/>
    </source>
</evidence>
<dbReference type="GO" id="GO:0003743">
    <property type="term" value="F:translation initiation factor activity"/>
    <property type="evidence" value="ECO:0007669"/>
    <property type="project" value="UniProtKB-KW"/>
</dbReference>
<dbReference type="AlphaFoldDB" id="A0A072TY32"/>
<dbReference type="EMBL" id="CM001223">
    <property type="protein sequence ID" value="KEH21783.1"/>
    <property type="molecule type" value="Genomic_DNA"/>
</dbReference>
<name>A0A072TY32_MEDTR</name>
<keyword evidence="3" id="KW-1185">Reference proteome</keyword>
<protein>
    <submittedName>
        <fullName evidence="1">Translation initiation factor IF-3, putative</fullName>
    </submittedName>
</protein>
<reference evidence="1 3" key="2">
    <citation type="journal article" date="2014" name="BMC Genomics">
        <title>An improved genome release (version Mt4.0) for the model legume Medicago truncatula.</title>
        <authorList>
            <person name="Tang H."/>
            <person name="Krishnakumar V."/>
            <person name="Bidwell S."/>
            <person name="Rosen B."/>
            <person name="Chan A."/>
            <person name="Zhou S."/>
            <person name="Gentzbittel L."/>
            <person name="Childs K.L."/>
            <person name="Yandell M."/>
            <person name="Gundlach H."/>
            <person name="Mayer K.F."/>
            <person name="Schwartz D.C."/>
            <person name="Town C.D."/>
        </authorList>
    </citation>
    <scope>GENOME REANNOTATION</scope>
    <source>
        <strain evidence="1">A17</strain>
        <strain evidence="2 3">cv. Jemalong A17</strain>
    </source>
</reference>
<reference evidence="1 3" key="1">
    <citation type="journal article" date="2011" name="Nature">
        <title>The Medicago genome provides insight into the evolution of rhizobial symbioses.</title>
        <authorList>
            <person name="Young N.D."/>
            <person name="Debelle F."/>
            <person name="Oldroyd G.E."/>
            <person name="Geurts R."/>
            <person name="Cannon S.B."/>
            <person name="Udvardi M.K."/>
            <person name="Benedito V.A."/>
            <person name="Mayer K.F."/>
            <person name="Gouzy J."/>
            <person name="Schoof H."/>
            <person name="Van de Peer Y."/>
            <person name="Proost S."/>
            <person name="Cook D.R."/>
            <person name="Meyers B.C."/>
            <person name="Spannagl M."/>
            <person name="Cheung F."/>
            <person name="De Mita S."/>
            <person name="Krishnakumar V."/>
            <person name="Gundlach H."/>
            <person name="Zhou S."/>
            <person name="Mudge J."/>
            <person name="Bharti A.K."/>
            <person name="Murray J.D."/>
            <person name="Naoumkina M.A."/>
            <person name="Rosen B."/>
            <person name="Silverstein K.A."/>
            <person name="Tang H."/>
            <person name="Rombauts S."/>
            <person name="Zhao P.X."/>
            <person name="Zhou P."/>
            <person name="Barbe V."/>
            <person name="Bardou P."/>
            <person name="Bechner M."/>
            <person name="Bellec A."/>
            <person name="Berger A."/>
            <person name="Berges H."/>
            <person name="Bidwell S."/>
            <person name="Bisseling T."/>
            <person name="Choisne N."/>
            <person name="Couloux A."/>
            <person name="Denny R."/>
            <person name="Deshpande S."/>
            <person name="Dai X."/>
            <person name="Doyle J.J."/>
            <person name="Dudez A.M."/>
            <person name="Farmer A.D."/>
            <person name="Fouteau S."/>
            <person name="Franken C."/>
            <person name="Gibelin C."/>
            <person name="Gish J."/>
            <person name="Goldstein S."/>
            <person name="Gonzalez A.J."/>
            <person name="Green P.J."/>
            <person name="Hallab A."/>
            <person name="Hartog M."/>
            <person name="Hua A."/>
            <person name="Humphray S.J."/>
            <person name="Jeong D.H."/>
            <person name="Jing Y."/>
            <person name="Jocker A."/>
            <person name="Kenton S.M."/>
            <person name="Kim D.J."/>
            <person name="Klee K."/>
            <person name="Lai H."/>
            <person name="Lang C."/>
            <person name="Lin S."/>
            <person name="Macmil S.L."/>
            <person name="Magdelenat G."/>
            <person name="Matthews L."/>
            <person name="McCorrison J."/>
            <person name="Monaghan E.L."/>
            <person name="Mun J.H."/>
            <person name="Najar F.Z."/>
            <person name="Nicholson C."/>
            <person name="Noirot C."/>
            <person name="O'Bleness M."/>
            <person name="Paule C.R."/>
            <person name="Poulain J."/>
            <person name="Prion F."/>
            <person name="Qin B."/>
            <person name="Qu C."/>
            <person name="Retzel E.F."/>
            <person name="Riddle C."/>
            <person name="Sallet E."/>
            <person name="Samain S."/>
            <person name="Samson N."/>
            <person name="Sanders I."/>
            <person name="Saurat O."/>
            <person name="Scarpelli C."/>
            <person name="Schiex T."/>
            <person name="Segurens B."/>
            <person name="Severin A.J."/>
            <person name="Sherrier D.J."/>
            <person name="Shi R."/>
            <person name="Sims S."/>
            <person name="Singer S.R."/>
            <person name="Sinharoy S."/>
            <person name="Sterck L."/>
            <person name="Viollet A."/>
            <person name="Wang B.B."/>
            <person name="Wang K."/>
            <person name="Wang M."/>
            <person name="Wang X."/>
            <person name="Warfsmann J."/>
            <person name="Weissenbach J."/>
            <person name="White D.D."/>
            <person name="White J.D."/>
            <person name="Wiley G.B."/>
            <person name="Wincker P."/>
            <person name="Xing Y."/>
            <person name="Yang L."/>
            <person name="Yao Z."/>
            <person name="Ying F."/>
            <person name="Zhai J."/>
            <person name="Zhou L."/>
            <person name="Zuber A."/>
            <person name="Denarie J."/>
            <person name="Dixon R.A."/>
            <person name="May G.D."/>
            <person name="Schwartz D.C."/>
            <person name="Rogers J."/>
            <person name="Quetier F."/>
            <person name="Town C.D."/>
            <person name="Roe B.A."/>
        </authorList>
    </citation>
    <scope>NUCLEOTIDE SEQUENCE [LARGE SCALE GENOMIC DNA]</scope>
    <source>
        <strain evidence="1">A17</strain>
        <strain evidence="2 3">cv. Jemalong A17</strain>
    </source>
</reference>
<accession>A0A072TY32</accession>
<keyword evidence="1" id="KW-0648">Protein biosynthesis</keyword>
<dbReference type="STRING" id="3880.A0A072TY32"/>
<gene>
    <name evidence="1" type="ordered locus">MTR_7g017820</name>
</gene>
<dbReference type="Proteomes" id="UP000002051">
    <property type="component" value="Unassembled WGS sequence"/>
</dbReference>